<dbReference type="PRINTS" id="PR00111">
    <property type="entry name" value="ABHYDROLASE"/>
</dbReference>
<dbReference type="Gene3D" id="3.40.50.1820">
    <property type="entry name" value="alpha/beta hydrolase"/>
    <property type="match status" value="1"/>
</dbReference>
<dbReference type="PANTHER" id="PTHR45763">
    <property type="entry name" value="HYDROLASE, ALPHA/BETA FOLD FAMILY PROTEIN, EXPRESSED-RELATED"/>
    <property type="match status" value="1"/>
</dbReference>
<dbReference type="Pfam" id="PF00561">
    <property type="entry name" value="Abhydrolase_1"/>
    <property type="match status" value="1"/>
</dbReference>
<proteinExistence type="predicted"/>
<dbReference type="InterPro" id="IPR029058">
    <property type="entry name" value="AB_hydrolase_fold"/>
</dbReference>
<dbReference type="EMBL" id="CP071517">
    <property type="protein sequence ID" value="QSX76355.1"/>
    <property type="molecule type" value="Genomic_DNA"/>
</dbReference>
<feature type="domain" description="AB hydrolase-1" evidence="1">
    <location>
        <begin position="30"/>
        <end position="279"/>
    </location>
</feature>
<accession>A0ABX7RDW7</accession>
<dbReference type="PANTHER" id="PTHR45763:SF46">
    <property type="entry name" value="AB HYDROLASE-1 DOMAIN-CONTAINING PROTEIN"/>
    <property type="match status" value="1"/>
</dbReference>
<evidence type="ECO:0000313" key="3">
    <source>
        <dbReference type="Proteomes" id="UP000663400"/>
    </source>
</evidence>
<sequence length="298" mass="32346">MRADTSPPSSITLRDGRTLAYRRYGRPDGKPLLLFHGFPGCHVQASLIDEQAARDGIALIAPDRPGFGYSSPAPQRTILSWVDDVRQLTAALQLSRFGVLGISCGGAYALACAHELADRLDYVGLVAGMGPMDVPAIRREQHPALKVLFGLARMNPRLVTPMLRMDQRMFAKDPLAAVRRLSSMMTPPDRAFLAGNDEMAGRFAQSLAVAYREGIDGAMSEAALIARPRGFELSAIDVPVHVYQGGFDRNVPPRMGEYIAANVACGIYRFFPDEGHLSIVCNRAPEYLADFIAAPSGS</sequence>
<dbReference type="InterPro" id="IPR000073">
    <property type="entry name" value="AB_hydrolase_1"/>
</dbReference>
<evidence type="ECO:0000259" key="1">
    <source>
        <dbReference type="Pfam" id="PF00561"/>
    </source>
</evidence>
<organism evidence="2 3">
    <name type="scientific">Lysobacter arenosi</name>
    <dbReference type="NCBI Taxonomy" id="2795387"/>
    <lineage>
        <taxon>Bacteria</taxon>
        <taxon>Pseudomonadati</taxon>
        <taxon>Pseudomonadota</taxon>
        <taxon>Gammaproteobacteria</taxon>
        <taxon>Lysobacterales</taxon>
        <taxon>Lysobacteraceae</taxon>
        <taxon>Lysobacter</taxon>
    </lineage>
</organism>
<dbReference type="GO" id="GO:0016787">
    <property type="term" value="F:hydrolase activity"/>
    <property type="evidence" value="ECO:0007669"/>
    <property type="project" value="UniProtKB-KW"/>
</dbReference>
<reference evidence="2 3" key="1">
    <citation type="submission" date="2021-02" db="EMBL/GenBank/DDBJ databases">
        <title>Lysobacter arenosi sp. nov., isolated from soil of gangwondo yeongwol, south Korea.</title>
        <authorList>
            <person name="Kim K.R."/>
            <person name="Kim K.H."/>
            <person name="Jeon C.O."/>
        </authorList>
    </citation>
    <scope>NUCLEOTIDE SEQUENCE [LARGE SCALE GENOMIC DNA]</scope>
    <source>
        <strain evidence="2 3">R7</strain>
    </source>
</reference>
<protein>
    <submittedName>
        <fullName evidence="2">Alpha/beta fold hydrolase</fullName>
    </submittedName>
</protein>
<evidence type="ECO:0000313" key="2">
    <source>
        <dbReference type="EMBL" id="QSX76355.1"/>
    </source>
</evidence>
<dbReference type="SUPFAM" id="SSF53474">
    <property type="entry name" value="alpha/beta-Hydrolases"/>
    <property type="match status" value="1"/>
</dbReference>
<gene>
    <name evidence="2" type="ORF">HIV01_007735</name>
</gene>
<dbReference type="Proteomes" id="UP000663400">
    <property type="component" value="Chromosome"/>
</dbReference>
<dbReference type="RefSeq" id="WP_200606160.1">
    <property type="nucleotide sequence ID" value="NZ_CP071517.1"/>
</dbReference>
<keyword evidence="3" id="KW-1185">Reference proteome</keyword>
<keyword evidence="2" id="KW-0378">Hydrolase</keyword>
<name>A0ABX7RDW7_9GAMM</name>